<dbReference type="PANTHER" id="PTHR43133:SF8">
    <property type="entry name" value="RNA POLYMERASE SIGMA FACTOR HI_1459-RELATED"/>
    <property type="match status" value="1"/>
</dbReference>
<keyword evidence="4" id="KW-0804">Transcription</keyword>
<evidence type="ECO:0000313" key="7">
    <source>
        <dbReference type="Proteomes" id="UP000320300"/>
    </source>
</evidence>
<keyword evidence="3" id="KW-0238">DNA-binding</keyword>
<dbReference type="GO" id="GO:0006352">
    <property type="term" value="P:DNA-templated transcription initiation"/>
    <property type="evidence" value="ECO:0007669"/>
    <property type="project" value="InterPro"/>
</dbReference>
<proteinExistence type="predicted"/>
<keyword evidence="7" id="KW-1185">Reference proteome</keyword>
<dbReference type="PANTHER" id="PTHR43133">
    <property type="entry name" value="RNA POLYMERASE ECF-TYPE SIGMA FACTO"/>
    <property type="match status" value="1"/>
</dbReference>
<gene>
    <name evidence="6" type="ORF">SAMN06265348_103201</name>
</gene>
<feature type="domain" description="RNA polymerase sigma-70 region 2" evidence="5">
    <location>
        <begin position="29"/>
        <end position="87"/>
    </location>
</feature>
<evidence type="ECO:0000259" key="5">
    <source>
        <dbReference type="Pfam" id="PF04542"/>
    </source>
</evidence>
<dbReference type="AlphaFoldDB" id="A0A521C3V4"/>
<dbReference type="OrthoDB" id="9784272at2"/>
<organism evidence="6 7">
    <name type="scientific">Pedobacter westerhofensis</name>
    <dbReference type="NCBI Taxonomy" id="425512"/>
    <lineage>
        <taxon>Bacteria</taxon>
        <taxon>Pseudomonadati</taxon>
        <taxon>Bacteroidota</taxon>
        <taxon>Sphingobacteriia</taxon>
        <taxon>Sphingobacteriales</taxon>
        <taxon>Sphingobacteriaceae</taxon>
        <taxon>Pedobacter</taxon>
    </lineage>
</organism>
<dbReference type="RefSeq" id="WP_142527402.1">
    <property type="nucleotide sequence ID" value="NZ_CBCSJO010000004.1"/>
</dbReference>
<reference evidence="6 7" key="1">
    <citation type="submission" date="2017-05" db="EMBL/GenBank/DDBJ databases">
        <authorList>
            <person name="Varghese N."/>
            <person name="Submissions S."/>
        </authorList>
    </citation>
    <scope>NUCLEOTIDE SEQUENCE [LARGE SCALE GENOMIC DNA]</scope>
    <source>
        <strain evidence="6 7">DSM 19036</strain>
    </source>
</reference>
<dbReference type="EMBL" id="FXTN01000003">
    <property type="protein sequence ID" value="SMO54157.1"/>
    <property type="molecule type" value="Genomic_DNA"/>
</dbReference>
<evidence type="ECO:0000256" key="3">
    <source>
        <dbReference type="ARBA" id="ARBA00023125"/>
    </source>
</evidence>
<dbReference type="Proteomes" id="UP000320300">
    <property type="component" value="Unassembled WGS sequence"/>
</dbReference>
<protein>
    <submittedName>
        <fullName evidence="6">RNA polymerase sigma factor, sigma-70 family</fullName>
    </submittedName>
</protein>
<evidence type="ECO:0000256" key="1">
    <source>
        <dbReference type="ARBA" id="ARBA00023015"/>
    </source>
</evidence>
<sequence>MILPSALNDVDNNLVTLFQHGDKEVYTRLYNKYAPAVLGVLSRMVGDKALAEECTNDAFCLIWSKRKDYDPAKERLFTWMIKIAKHCASCLPPEKRNQMADEIREEIDLVYAMDIKSYLQEMQKEQGDNFASGVDVTIREAIHLIYFESHSFAGAAEKIGISVDALREKMIQTIKQIKGSLLA</sequence>
<dbReference type="GO" id="GO:0003677">
    <property type="term" value="F:DNA binding"/>
    <property type="evidence" value="ECO:0007669"/>
    <property type="project" value="UniProtKB-KW"/>
</dbReference>
<dbReference type="InterPro" id="IPR007627">
    <property type="entry name" value="RNA_pol_sigma70_r2"/>
</dbReference>
<accession>A0A521C3V4</accession>
<dbReference type="InterPro" id="IPR013325">
    <property type="entry name" value="RNA_pol_sigma_r2"/>
</dbReference>
<dbReference type="Pfam" id="PF04542">
    <property type="entry name" value="Sigma70_r2"/>
    <property type="match status" value="1"/>
</dbReference>
<evidence type="ECO:0000256" key="4">
    <source>
        <dbReference type="ARBA" id="ARBA00023163"/>
    </source>
</evidence>
<name>A0A521C3V4_9SPHI</name>
<keyword evidence="1" id="KW-0805">Transcription regulation</keyword>
<evidence type="ECO:0000256" key="2">
    <source>
        <dbReference type="ARBA" id="ARBA00023082"/>
    </source>
</evidence>
<dbReference type="GO" id="GO:0016987">
    <property type="term" value="F:sigma factor activity"/>
    <property type="evidence" value="ECO:0007669"/>
    <property type="project" value="UniProtKB-KW"/>
</dbReference>
<dbReference type="InterPro" id="IPR039425">
    <property type="entry name" value="RNA_pol_sigma-70-like"/>
</dbReference>
<dbReference type="SUPFAM" id="SSF88946">
    <property type="entry name" value="Sigma2 domain of RNA polymerase sigma factors"/>
    <property type="match status" value="1"/>
</dbReference>
<keyword evidence="2" id="KW-0731">Sigma factor</keyword>
<dbReference type="Gene3D" id="1.10.1740.10">
    <property type="match status" value="1"/>
</dbReference>
<evidence type="ECO:0000313" key="6">
    <source>
        <dbReference type="EMBL" id="SMO54157.1"/>
    </source>
</evidence>